<accession>F8GT70</accession>
<evidence type="ECO:0000256" key="2">
    <source>
        <dbReference type="ARBA" id="ARBA00022723"/>
    </source>
</evidence>
<sequence>MLCVLTRLHRRPPPYGCGHPGSADNRGRSAGSWPSVAAKCFARDCHARHELNVALQPVYLTPATNWSRFEETGAHKVATGVPAWLSPGSVCIMDEDTVVTVTVQDNGPYRIKGPVRIVTPAGATFAFEGEQVWLCRCGHSENKPFCDGSHKRQGFSSTPQPKS</sequence>
<evidence type="ECO:0000313" key="6">
    <source>
        <dbReference type="EMBL" id="AEI79907.1"/>
    </source>
</evidence>
<protein>
    <recommendedName>
        <fullName evidence="5">Iron-binding zinc finger CDGSH type domain-containing protein</fullName>
    </recommendedName>
</protein>
<keyword evidence="2" id="KW-0479">Metal-binding</keyword>
<keyword evidence="3" id="KW-0408">Iron</keyword>
<dbReference type="GO" id="GO:0051537">
    <property type="term" value="F:2 iron, 2 sulfur cluster binding"/>
    <property type="evidence" value="ECO:0007669"/>
    <property type="project" value="UniProtKB-KW"/>
</dbReference>
<dbReference type="AlphaFoldDB" id="F8GT70"/>
<keyword evidence="4" id="KW-0411">Iron-sulfur</keyword>
<dbReference type="InterPro" id="IPR042216">
    <property type="entry name" value="MitoNEET_CISD"/>
</dbReference>
<reference evidence="6 7" key="1">
    <citation type="journal article" date="2011" name="J. Bacteriol.">
        <title>Complete genome sequence of the type strain Cupriavidus necator N-1.</title>
        <authorList>
            <person name="Poehlein A."/>
            <person name="Kusian B."/>
            <person name="Friedrich B."/>
            <person name="Daniel R."/>
            <person name="Bowien B."/>
        </authorList>
    </citation>
    <scope>NUCLEOTIDE SEQUENCE [LARGE SCALE GENOMIC DNA]</scope>
    <source>
        <strain evidence="7">ATCC 43291 / DSM 13513 / CCUG 52238 / LMG 8453 / N-1</strain>
    </source>
</reference>
<feature type="domain" description="Iron-binding zinc finger CDGSH type" evidence="5">
    <location>
        <begin position="112"/>
        <end position="156"/>
    </location>
</feature>
<dbReference type="InterPro" id="IPR018967">
    <property type="entry name" value="FeS-contain_CDGSH-typ"/>
</dbReference>
<dbReference type="EMBL" id="CP002878">
    <property type="protein sequence ID" value="AEI79907.1"/>
    <property type="molecule type" value="Genomic_DNA"/>
</dbReference>
<dbReference type="Gene3D" id="3.40.5.90">
    <property type="entry name" value="CDGSH iron-sulfur domain, mitoNEET-type"/>
    <property type="match status" value="1"/>
</dbReference>
<dbReference type="GO" id="GO:0005737">
    <property type="term" value="C:cytoplasm"/>
    <property type="evidence" value="ECO:0007669"/>
    <property type="project" value="UniProtKB-ARBA"/>
</dbReference>
<evidence type="ECO:0000256" key="1">
    <source>
        <dbReference type="ARBA" id="ARBA00022714"/>
    </source>
</evidence>
<gene>
    <name evidence="6" type="ordered locus">CNE_2c09370</name>
</gene>
<dbReference type="GO" id="GO:0046872">
    <property type="term" value="F:metal ion binding"/>
    <property type="evidence" value="ECO:0007669"/>
    <property type="project" value="UniProtKB-KW"/>
</dbReference>
<dbReference type="HOGENOM" id="CLU_1624377_0_0_4"/>
<proteinExistence type="predicted"/>
<organism evidence="6 7">
    <name type="scientific">Cupriavidus necator (strain ATCC 43291 / DSM 13513 / CCUG 52238 / LMG 8453 / N-1)</name>
    <name type="common">Ralstonia eutropha</name>
    <dbReference type="NCBI Taxonomy" id="1042878"/>
    <lineage>
        <taxon>Bacteria</taxon>
        <taxon>Pseudomonadati</taxon>
        <taxon>Pseudomonadota</taxon>
        <taxon>Betaproteobacteria</taxon>
        <taxon>Burkholderiales</taxon>
        <taxon>Burkholderiaceae</taxon>
        <taxon>Cupriavidus</taxon>
    </lineage>
</organism>
<evidence type="ECO:0000259" key="5">
    <source>
        <dbReference type="SMART" id="SM00704"/>
    </source>
</evidence>
<evidence type="ECO:0000256" key="4">
    <source>
        <dbReference type="ARBA" id="ARBA00023014"/>
    </source>
</evidence>
<dbReference type="Pfam" id="PF09360">
    <property type="entry name" value="zf-CDGSH"/>
    <property type="match status" value="1"/>
</dbReference>
<keyword evidence="1" id="KW-0001">2Fe-2S</keyword>
<dbReference type="SMART" id="SM00704">
    <property type="entry name" value="ZnF_CDGSH"/>
    <property type="match status" value="1"/>
</dbReference>
<name>F8GT70_CUPNN</name>
<evidence type="ECO:0000256" key="3">
    <source>
        <dbReference type="ARBA" id="ARBA00023004"/>
    </source>
</evidence>
<evidence type="ECO:0000313" key="7">
    <source>
        <dbReference type="Proteomes" id="UP000006798"/>
    </source>
</evidence>
<dbReference type="Proteomes" id="UP000006798">
    <property type="component" value="Chromosome 2"/>
</dbReference>
<dbReference type="KEGG" id="cnc:CNE_2c09370"/>